<evidence type="ECO:0000256" key="4">
    <source>
        <dbReference type="ARBA" id="ARBA00014281"/>
    </source>
</evidence>
<dbReference type="RefSeq" id="WP_013656712.1">
    <property type="nucleotide sequence ID" value="NC_015275.1"/>
</dbReference>
<dbReference type="SFLD" id="SFLDS00029">
    <property type="entry name" value="Radical_SAM"/>
    <property type="match status" value="1"/>
</dbReference>
<keyword evidence="6" id="KW-0949">S-adenosyl-L-methionine</keyword>
<dbReference type="PIRSF" id="PIRSF000368">
    <property type="entry name" value="NrdG"/>
    <property type="match status" value="1"/>
</dbReference>
<reference evidence="13 14" key="1">
    <citation type="journal article" date="2011" name="J. Bacteriol.">
        <title>Complete genome sequence of the cellulose-degrading bacterium Cellulosilyticum lentocellum.</title>
        <authorList>
            <consortium name="US DOE Joint Genome Institute"/>
            <person name="Miller D.A."/>
            <person name="Suen G."/>
            <person name="Bruce D."/>
            <person name="Copeland A."/>
            <person name="Cheng J.F."/>
            <person name="Detter C."/>
            <person name="Goodwin L.A."/>
            <person name="Han C.S."/>
            <person name="Hauser L.J."/>
            <person name="Land M.L."/>
            <person name="Lapidus A."/>
            <person name="Lucas S."/>
            <person name="Meincke L."/>
            <person name="Pitluck S."/>
            <person name="Tapia R."/>
            <person name="Teshima H."/>
            <person name="Woyke T."/>
            <person name="Fox B.G."/>
            <person name="Angert E.R."/>
            <person name="Currie C.R."/>
        </authorList>
    </citation>
    <scope>NUCLEOTIDE SEQUENCE [LARGE SCALE GENOMIC DNA]</scope>
    <source>
        <strain evidence="14">ATCC 49066 / DSM 5427 / NCIMB 11756 / RHM5</strain>
    </source>
</reference>
<keyword evidence="5" id="KW-0004">4Fe-4S</keyword>
<dbReference type="InterPro" id="IPR058240">
    <property type="entry name" value="rSAM_sf"/>
</dbReference>
<keyword evidence="7" id="KW-0479">Metal-binding</keyword>
<dbReference type="PROSITE" id="PS01087">
    <property type="entry name" value="RADICAL_ACTIVATING"/>
    <property type="match status" value="1"/>
</dbReference>
<gene>
    <name evidence="13" type="ordered locus">Clole_1691</name>
</gene>
<dbReference type="InterPro" id="IPR001989">
    <property type="entry name" value="Radical_activat_CS"/>
</dbReference>
<dbReference type="InterPro" id="IPR034457">
    <property type="entry name" value="Organic_radical-activating"/>
</dbReference>
<dbReference type="GO" id="GO:0043365">
    <property type="term" value="F:[formate-C-acetyltransferase]-activating enzyme activity"/>
    <property type="evidence" value="ECO:0007669"/>
    <property type="project" value="InterPro"/>
</dbReference>
<proteinExistence type="inferred from homology"/>
<dbReference type="PANTHER" id="PTHR30352">
    <property type="entry name" value="PYRUVATE FORMATE-LYASE-ACTIVATING ENZYME"/>
    <property type="match status" value="1"/>
</dbReference>
<evidence type="ECO:0000256" key="9">
    <source>
        <dbReference type="ARBA" id="ARBA00023004"/>
    </source>
</evidence>
<evidence type="ECO:0000256" key="5">
    <source>
        <dbReference type="ARBA" id="ARBA00022485"/>
    </source>
</evidence>
<dbReference type="Pfam" id="PF13353">
    <property type="entry name" value="Fer4_12"/>
    <property type="match status" value="1"/>
</dbReference>
<keyword evidence="10" id="KW-0411">Iron-sulfur</keyword>
<dbReference type="SFLD" id="SFLDG01063">
    <property type="entry name" value="activating_enzymes__group_1"/>
    <property type="match status" value="1"/>
</dbReference>
<dbReference type="GO" id="GO:0046872">
    <property type="term" value="F:metal ion binding"/>
    <property type="evidence" value="ECO:0007669"/>
    <property type="project" value="UniProtKB-KW"/>
</dbReference>
<accession>F2JLM4</accession>
<comment type="cofactor">
    <cofactor evidence="1">
        <name>[4Fe-4S] cluster</name>
        <dbReference type="ChEBI" id="CHEBI:49883"/>
    </cofactor>
</comment>
<sequence length="159" mass="17696">MSTLQVAGFLDHSTVNGEGFRSVLFLSGCLHACPGCHNPEMQAFHYGDSVEASDILQRILKNKPLIDGITFSGGEPFEQTEALIDLAASIKATGLTLWCYTGYTYEQLITNPSRRKLLNFIDVLIDGPFILAEKDEHLLYRGSRNQRILYLSQGKIIES</sequence>
<dbReference type="KEGG" id="cle:Clole_1691"/>
<dbReference type="InterPro" id="IPR013785">
    <property type="entry name" value="Aldolase_TIM"/>
</dbReference>
<evidence type="ECO:0000256" key="6">
    <source>
        <dbReference type="ARBA" id="ARBA00022691"/>
    </source>
</evidence>
<comment type="catalytic activity">
    <reaction evidence="11">
        <text>glycyl-[protein] + reduced [flavodoxin] + S-adenosyl-L-methionine = glycin-2-yl radical-[protein] + semiquinone [flavodoxin] + 5'-deoxyadenosine + L-methionine + H(+)</text>
        <dbReference type="Rhea" id="RHEA:61976"/>
        <dbReference type="Rhea" id="RHEA-COMP:10622"/>
        <dbReference type="Rhea" id="RHEA-COMP:14480"/>
        <dbReference type="Rhea" id="RHEA-COMP:15993"/>
        <dbReference type="Rhea" id="RHEA-COMP:15994"/>
        <dbReference type="ChEBI" id="CHEBI:15378"/>
        <dbReference type="ChEBI" id="CHEBI:17319"/>
        <dbReference type="ChEBI" id="CHEBI:29947"/>
        <dbReference type="ChEBI" id="CHEBI:32722"/>
        <dbReference type="ChEBI" id="CHEBI:57618"/>
        <dbReference type="ChEBI" id="CHEBI:57844"/>
        <dbReference type="ChEBI" id="CHEBI:59789"/>
        <dbReference type="ChEBI" id="CHEBI:140311"/>
    </reaction>
</comment>
<dbReference type="GO" id="GO:0004748">
    <property type="term" value="F:ribonucleoside-diphosphate reductase activity, thioredoxin disulfide as acceptor"/>
    <property type="evidence" value="ECO:0007669"/>
    <property type="project" value="TreeGrafter"/>
</dbReference>
<dbReference type="GO" id="GO:0051539">
    <property type="term" value="F:4 iron, 4 sulfur cluster binding"/>
    <property type="evidence" value="ECO:0007669"/>
    <property type="project" value="UniProtKB-KW"/>
</dbReference>
<evidence type="ECO:0000256" key="2">
    <source>
        <dbReference type="ARBA" id="ARBA00003852"/>
    </source>
</evidence>
<evidence type="ECO:0000256" key="7">
    <source>
        <dbReference type="ARBA" id="ARBA00022723"/>
    </source>
</evidence>
<comment type="function">
    <text evidence="2 12">Activation of anaerobic ribonucleoside-triphosphate reductase under anaerobic conditions by generation of an organic free radical, using S-adenosylmethionine and reduced flavodoxin as cosubstrates to produce 5'-deoxy-adenosine.</text>
</comment>
<evidence type="ECO:0000256" key="12">
    <source>
        <dbReference type="PIRNR" id="PIRNR000368"/>
    </source>
</evidence>
<dbReference type="NCBIfam" id="TIGR02491">
    <property type="entry name" value="NrdG"/>
    <property type="match status" value="1"/>
</dbReference>
<dbReference type="HOGENOM" id="CLU_089926_0_0_9"/>
<dbReference type="EC" id="1.97.1.-" evidence="12"/>
<evidence type="ECO:0000313" key="14">
    <source>
        <dbReference type="Proteomes" id="UP000008467"/>
    </source>
</evidence>
<evidence type="ECO:0000313" key="13">
    <source>
        <dbReference type="EMBL" id="ADZ83415.1"/>
    </source>
</evidence>
<dbReference type="PANTHER" id="PTHR30352:SF2">
    <property type="entry name" value="ANAEROBIC RIBONUCLEOSIDE-TRIPHOSPHATE REDUCTASE-ACTIVATING PROTEIN"/>
    <property type="match status" value="1"/>
</dbReference>
<dbReference type="SFLD" id="SFLDG01066">
    <property type="entry name" value="organic_radical-activating_enz"/>
    <property type="match status" value="1"/>
</dbReference>
<evidence type="ECO:0000256" key="10">
    <source>
        <dbReference type="ARBA" id="ARBA00023014"/>
    </source>
</evidence>
<evidence type="ECO:0000256" key="1">
    <source>
        <dbReference type="ARBA" id="ARBA00001966"/>
    </source>
</evidence>
<keyword evidence="14" id="KW-1185">Reference proteome</keyword>
<dbReference type="InterPro" id="IPR007197">
    <property type="entry name" value="rSAM"/>
</dbReference>
<keyword evidence="9" id="KW-0408">Iron</keyword>
<keyword evidence="8 12" id="KW-0560">Oxidoreductase</keyword>
<protein>
    <recommendedName>
        <fullName evidence="4 12">Anaerobic ribonucleoside-triphosphate reductase-activating protein</fullName>
        <ecNumber evidence="12">1.97.1.-</ecNumber>
    </recommendedName>
</protein>
<name>F2JLM4_CELLD</name>
<comment type="similarity">
    <text evidence="3 12">Belongs to the organic radical-activating enzymes family.</text>
</comment>
<dbReference type="Proteomes" id="UP000008467">
    <property type="component" value="Chromosome"/>
</dbReference>
<evidence type="ECO:0000256" key="8">
    <source>
        <dbReference type="ARBA" id="ARBA00023002"/>
    </source>
</evidence>
<evidence type="ECO:0000256" key="11">
    <source>
        <dbReference type="ARBA" id="ARBA00047365"/>
    </source>
</evidence>
<dbReference type="InterPro" id="IPR012837">
    <property type="entry name" value="NrdG"/>
</dbReference>
<dbReference type="CDD" id="cd01335">
    <property type="entry name" value="Radical_SAM"/>
    <property type="match status" value="1"/>
</dbReference>
<dbReference type="SFLD" id="SFLDF00299">
    <property type="entry name" value="anaerobic_ribonucleoside-triph"/>
    <property type="match status" value="1"/>
</dbReference>
<evidence type="ECO:0000256" key="3">
    <source>
        <dbReference type="ARBA" id="ARBA00009777"/>
    </source>
</evidence>
<organism evidence="13 14">
    <name type="scientific">Cellulosilyticum lentocellum (strain ATCC 49066 / DSM 5427 / NCIMB 11756 / RHM5)</name>
    <name type="common">Clostridium lentocellum</name>
    <dbReference type="NCBI Taxonomy" id="642492"/>
    <lineage>
        <taxon>Bacteria</taxon>
        <taxon>Bacillati</taxon>
        <taxon>Bacillota</taxon>
        <taxon>Clostridia</taxon>
        <taxon>Lachnospirales</taxon>
        <taxon>Cellulosilyticaceae</taxon>
        <taxon>Cellulosilyticum</taxon>
    </lineage>
</organism>
<dbReference type="Gene3D" id="3.20.20.70">
    <property type="entry name" value="Aldolase class I"/>
    <property type="match status" value="1"/>
</dbReference>
<dbReference type="EMBL" id="CP002582">
    <property type="protein sequence ID" value="ADZ83415.1"/>
    <property type="molecule type" value="Genomic_DNA"/>
</dbReference>
<dbReference type="eggNOG" id="COG0602">
    <property type="taxonomic scope" value="Bacteria"/>
</dbReference>
<dbReference type="AlphaFoldDB" id="F2JLM4"/>
<dbReference type="STRING" id="642492.Clole_1691"/>
<dbReference type="SUPFAM" id="SSF102114">
    <property type="entry name" value="Radical SAM enzymes"/>
    <property type="match status" value="1"/>
</dbReference>